<dbReference type="Pfam" id="PF07728">
    <property type="entry name" value="AAA_5"/>
    <property type="match status" value="3"/>
</dbReference>
<dbReference type="PANTHER" id="PTHR21610">
    <property type="entry name" value="VON WILLEBRAND FACTOR A DOMAIN-CONTAINING PROTEIN 8"/>
    <property type="match status" value="1"/>
</dbReference>
<evidence type="ECO:0000259" key="9">
    <source>
        <dbReference type="PROSITE" id="PS50234"/>
    </source>
</evidence>
<dbReference type="Gene3D" id="3.40.50.300">
    <property type="entry name" value="P-loop containing nucleotide triphosphate hydrolases"/>
    <property type="match status" value="3"/>
</dbReference>
<organism evidence="10 11">
    <name type="scientific">Bagarius yarrelli</name>
    <name type="common">Goonch</name>
    <name type="synonym">Bagrus yarrelli</name>
    <dbReference type="NCBI Taxonomy" id="175774"/>
    <lineage>
        <taxon>Eukaryota</taxon>
        <taxon>Metazoa</taxon>
        <taxon>Chordata</taxon>
        <taxon>Craniata</taxon>
        <taxon>Vertebrata</taxon>
        <taxon>Euteleostomi</taxon>
        <taxon>Actinopterygii</taxon>
        <taxon>Neopterygii</taxon>
        <taxon>Teleostei</taxon>
        <taxon>Ostariophysi</taxon>
        <taxon>Siluriformes</taxon>
        <taxon>Sisoridae</taxon>
        <taxon>Sisorinae</taxon>
        <taxon>Bagarius</taxon>
    </lineage>
</organism>
<gene>
    <name evidence="10" type="ORF">Baya_5832</name>
</gene>
<dbReference type="GO" id="GO:0016887">
    <property type="term" value="F:ATP hydrolysis activity"/>
    <property type="evidence" value="ECO:0007669"/>
    <property type="project" value="InterPro"/>
</dbReference>
<feature type="region of interest" description="Disordered" evidence="8">
    <location>
        <begin position="1251"/>
        <end position="1275"/>
    </location>
</feature>
<feature type="domain" description="VWFA" evidence="9">
    <location>
        <begin position="1676"/>
        <end position="1858"/>
    </location>
</feature>
<dbReference type="InterPro" id="IPR027417">
    <property type="entry name" value="P-loop_NTPase"/>
</dbReference>
<dbReference type="FunFam" id="3.40.50.300:FF:000587">
    <property type="entry name" value="von Willebrand factor A domain containing 8"/>
    <property type="match status" value="1"/>
</dbReference>
<dbReference type="InterPro" id="IPR002035">
    <property type="entry name" value="VWF_A"/>
</dbReference>
<feature type="compositionally biased region" description="Polar residues" evidence="8">
    <location>
        <begin position="1254"/>
        <end position="1275"/>
    </location>
</feature>
<protein>
    <recommendedName>
        <fullName evidence="7">von Willebrand factor A domain-containing protein 8</fullName>
    </recommendedName>
</protein>
<accession>A0A556TXN1</accession>
<dbReference type="Proteomes" id="UP000319801">
    <property type="component" value="Unassembled WGS sequence"/>
</dbReference>
<evidence type="ECO:0000313" key="10">
    <source>
        <dbReference type="EMBL" id="TSL16024.1"/>
    </source>
</evidence>
<dbReference type="EMBL" id="VCAZ01000027">
    <property type="protein sequence ID" value="TSL16024.1"/>
    <property type="molecule type" value="Genomic_DNA"/>
</dbReference>
<dbReference type="InterPro" id="IPR036465">
    <property type="entry name" value="vWFA_dom_sf"/>
</dbReference>
<dbReference type="SUPFAM" id="SSF53300">
    <property type="entry name" value="vWA-like"/>
    <property type="match status" value="1"/>
</dbReference>
<dbReference type="GO" id="GO:0005739">
    <property type="term" value="C:mitochondrion"/>
    <property type="evidence" value="ECO:0007669"/>
    <property type="project" value="UniProtKB-SubCell"/>
</dbReference>
<evidence type="ECO:0000256" key="6">
    <source>
        <dbReference type="ARBA" id="ARBA00055988"/>
    </source>
</evidence>
<keyword evidence="11" id="KW-1185">Reference proteome</keyword>
<dbReference type="PROSITE" id="PS50234">
    <property type="entry name" value="VWFA"/>
    <property type="match status" value="1"/>
</dbReference>
<dbReference type="InterPro" id="IPR039891">
    <property type="entry name" value="VWA8"/>
</dbReference>
<reference evidence="10 11" key="1">
    <citation type="journal article" date="2019" name="Genome Biol. Evol.">
        <title>Whole-Genome Sequencing of the Giant Devil Catfish, Bagarius yarrelli.</title>
        <authorList>
            <person name="Jiang W."/>
            <person name="Lv Y."/>
            <person name="Cheng L."/>
            <person name="Yang K."/>
            <person name="Chao B."/>
            <person name="Wang X."/>
            <person name="Li Y."/>
            <person name="Pan X."/>
            <person name="You X."/>
            <person name="Zhang Y."/>
            <person name="Yang J."/>
            <person name="Li J."/>
            <person name="Zhang X."/>
            <person name="Liu S."/>
            <person name="Sun C."/>
            <person name="Yang J."/>
            <person name="Shi Q."/>
        </authorList>
    </citation>
    <scope>NUCLEOTIDE SEQUENCE [LARGE SCALE GENOMIC DNA]</scope>
    <source>
        <strain evidence="10">JWS20170419001</strain>
        <tissue evidence="10">Muscle</tissue>
    </source>
</reference>
<dbReference type="SUPFAM" id="SSF52540">
    <property type="entry name" value="P-loop containing nucleoside triphosphate hydrolases"/>
    <property type="match status" value="3"/>
</dbReference>
<dbReference type="InterPro" id="IPR011704">
    <property type="entry name" value="ATPase_dyneun-rel_AAA"/>
</dbReference>
<evidence type="ECO:0000256" key="4">
    <source>
        <dbReference type="ARBA" id="ARBA00022946"/>
    </source>
</evidence>
<sequence>MQSRILYKGTAVAMAARRLRTILGPVLSREGWKWGTHEVKLLNTSSGDTVTIGEISFKLKAPRNPELVPVNHMTESMPQTVAQHLRWIMQKDLLGQDVFLIGPPGPLRRSIAMQYLELTKREVEYVALSRDTTETDLKQRREIHSGTAFYIDQASPRLRLAIIINSKLAVSCCVQCAVRAATQGRILVLEGLEKAERNVLPVLNNLLENREMQLEDGRFLMSAQRYDKLLQEHTKEELDQWKIVRVSEDFRVIALGLPVPRYKGNPLDPPLRSRFQARDVYYLPFKDQLEILYSVGPNVKAERVSQLLSCATTLCSQESANLGLPDFPVDNLPSAMKVLRFELMDGKKHLSPSAVLHVEPGNAGEASVTLSCADKVISFQVPAGSQRPRSPESNPSFISTPVHARLLAEMMQSHLVKDMCLIGAKGCGKSVIAKEFAEMLGYVTEPIMLYQDMTARDLLQQRLLHDRELALYDGTRLLRWDRYLALKEELQLTDLQLQERHIFPIHPSFRIIALAEPPVAGSSSQQWLTPELLTMFFFHAVKPLAKVEEAAIIHQLAQSLASSLSTRQLLRICRRLSQYPEESIAHAVNKACLSRFLPSLARSALQKNLANCLVEEQTDPVTNPELEQHTTCTIRDGVLTIGQVSSPVYSPDEKMKVPDVLFYENAQHMMIMEDMLKDFLLGEHLLLVGNQGVGKNKIVDRFLHLMNRPREYLQLHRDTTVQTLTLQPSVRDGIIVYEDSPLVKAVKMGHILVIDEADKAPTNVTCILKTLVESGEMILADGRRIVSGNKARKIALRNVSLTMKTWKILSFPLDPIKADGRGNVITMHPDFRMLVLANRPGFPFLGNDFFGALGDIFSCHAVDNPKPKAELAMLKQYGPDVPDAVLQKLVSAFGELRAMADQGTITYPYSTREVVNIVKHLQKFPEEGLANVVRNVFDFDSYNKDMREVLIAALHKHGIPIGAKPTSVHLAKELPLPDCKMTGYWAINQGGSARRKLLCPSESCRIDIKGPVFLRVQGYPLERHEARAMSFTEEYAHWQLPMNEVNIVCDVTTDDDMIYVATCNPVSLYAMRERADTLHSIELYDVFPRTISGVWQPFITVAALGSPLKGQVVLHEEQSNTVLHVDLVTGAVRRLVLSPGKEEEPMRKASHWWNTKDSESTYKMCREFAHKNWIVFFKADGNQLEVLDVLEGQVHTITLPINVKAVFLVAEDRWLLIESKTDRKFLLTKPMHMGVEEADVCQLHSISEDGVSSGFGTSSEVEPGSPQNVSSEQLPNENLSSALGQKIVSPNRLICDSNTYASIVVGFPDLLSPNEVYSFQRKSSLTEGRGPDMFFGSSRRTGPAKRVNCISLVAANQVVRALPPTQVPLAQIYPKGEEKKINQFLKLHKLTKCFIFYDVHLITDITPPLTSAYLEVTDLNTKKVKYIPVARTMSLSPYTAWISKVSDTDVLIAPLGSGGVVTVDMGGHVRVWETGLDNLQRSLLEWRNMIGSEDGRPVQITIQRDSGLDVSAPKHGKIDPMNAPHVGGNQWAGGTGGRDTAGLGGKGGPYRLDAGHKVYQISQAEKDAVPEEVKRAAREMAEKAFKERLKEIQMSEYDATTYERFSGAVRRQVQSLRIILDSLQAKGKERQWLKNQALGELDDAKIIDGLTGEKAIYKRRGELEPELGTPQQKPKRLRLLADVSGSMYRFNGVDGRLERSMEAVCMVMEALENYEHKFKYDIVGHSGDGFDVDLVTCDKVPKNNKQRLTVLKTMHAHSQFCMSGDYTLEGTEHAVKELAREEADEHFVIVLSDANLERYGISPDRFAQVLTSNPQVHAFAIFIGSLGDQAERLQRTLPAGRSFVAMDTKEIPQILQQIFTSTVLSSA</sequence>
<dbReference type="PANTHER" id="PTHR21610:SF9">
    <property type="entry name" value="VON WILLEBRAND FACTOR A DOMAIN-CONTAINING PROTEIN 8"/>
    <property type="match status" value="1"/>
</dbReference>
<evidence type="ECO:0000256" key="8">
    <source>
        <dbReference type="SAM" id="MobiDB-lite"/>
    </source>
</evidence>
<keyword evidence="5" id="KW-0496">Mitochondrion</keyword>
<evidence type="ECO:0000256" key="5">
    <source>
        <dbReference type="ARBA" id="ARBA00023128"/>
    </source>
</evidence>
<dbReference type="SMART" id="SM00327">
    <property type="entry name" value="VWA"/>
    <property type="match status" value="1"/>
</dbReference>
<keyword evidence="4" id="KW-0809">Transit peptide</keyword>
<comment type="function">
    <text evidence="6">Exhibits ATPase activity in vitro.</text>
</comment>
<dbReference type="GO" id="GO:0005524">
    <property type="term" value="F:ATP binding"/>
    <property type="evidence" value="ECO:0007669"/>
    <property type="project" value="UniProtKB-KW"/>
</dbReference>
<dbReference type="OrthoDB" id="5186at2759"/>
<dbReference type="FunFam" id="3.40.50.300:FF:000663">
    <property type="entry name" value="von Willebrand factor A domain containing 8"/>
    <property type="match status" value="1"/>
</dbReference>
<evidence type="ECO:0000256" key="2">
    <source>
        <dbReference type="ARBA" id="ARBA00022741"/>
    </source>
</evidence>
<evidence type="ECO:0000256" key="1">
    <source>
        <dbReference type="ARBA" id="ARBA00004173"/>
    </source>
</evidence>
<proteinExistence type="predicted"/>
<keyword evidence="3" id="KW-0067">ATP-binding</keyword>
<evidence type="ECO:0000256" key="3">
    <source>
        <dbReference type="ARBA" id="ARBA00022840"/>
    </source>
</evidence>
<dbReference type="Gene3D" id="3.40.50.410">
    <property type="entry name" value="von Willebrand factor, type A domain"/>
    <property type="match status" value="1"/>
</dbReference>
<evidence type="ECO:0000256" key="7">
    <source>
        <dbReference type="ARBA" id="ARBA00070377"/>
    </source>
</evidence>
<comment type="subcellular location">
    <subcellularLocation>
        <location evidence="1">Mitochondrion</location>
    </subcellularLocation>
</comment>
<keyword evidence="2" id="KW-0547">Nucleotide-binding</keyword>
<evidence type="ECO:0000313" key="11">
    <source>
        <dbReference type="Proteomes" id="UP000319801"/>
    </source>
</evidence>
<comment type="caution">
    <text evidence="10">The sequence shown here is derived from an EMBL/GenBank/DDBJ whole genome shotgun (WGS) entry which is preliminary data.</text>
</comment>
<name>A0A556TXN1_BAGYA</name>